<organism evidence="2 3">
    <name type="scientific">Xanthomonas hyacinthi</name>
    <dbReference type="NCBI Taxonomy" id="56455"/>
    <lineage>
        <taxon>Bacteria</taxon>
        <taxon>Pseudomonadati</taxon>
        <taxon>Pseudomonadota</taxon>
        <taxon>Gammaproteobacteria</taxon>
        <taxon>Lysobacterales</taxon>
        <taxon>Lysobacteraceae</taxon>
        <taxon>Xanthomonas</taxon>
    </lineage>
</organism>
<dbReference type="PROSITE" id="PS51257">
    <property type="entry name" value="PROKAR_LIPOPROTEIN"/>
    <property type="match status" value="1"/>
</dbReference>
<evidence type="ECO:0000256" key="1">
    <source>
        <dbReference type="SAM" id="SignalP"/>
    </source>
</evidence>
<feature type="chain" id="PRO_5015698006" evidence="1">
    <location>
        <begin position="23"/>
        <end position="79"/>
    </location>
</feature>
<dbReference type="NCBIfam" id="TIGR04359">
    <property type="entry name" value="TrbK_RP4"/>
    <property type="match status" value="1"/>
</dbReference>
<accession>A0A2S7EQU8</accession>
<dbReference type="InterPro" id="IPR027584">
    <property type="entry name" value="TrbK_RP4"/>
</dbReference>
<comment type="caution">
    <text evidence="2">The sequence shown here is derived from an EMBL/GenBank/DDBJ whole genome shotgun (WGS) entry which is preliminary data.</text>
</comment>
<evidence type="ECO:0000313" key="3">
    <source>
        <dbReference type="Proteomes" id="UP000238261"/>
    </source>
</evidence>
<evidence type="ECO:0000313" key="2">
    <source>
        <dbReference type="EMBL" id="PPU95496.1"/>
    </source>
</evidence>
<sequence>MKTNKVLTLALAALVAALVAGCGEKPAEQPAKQAMPEVNDENCKPASVAKIEDKGAQQAFSSLCLRRGGGFKPSEKKEW</sequence>
<reference evidence="3" key="1">
    <citation type="submission" date="2016-08" db="EMBL/GenBank/DDBJ databases">
        <authorList>
            <person name="Merda D."/>
            <person name="Briand M."/>
            <person name="Taghouti G."/>
            <person name="Carrere S."/>
            <person name="Gouzy J."/>
            <person name="Portier P."/>
            <person name="Jacques M.-A."/>
            <person name="Fischer-Le Saux M."/>
        </authorList>
    </citation>
    <scope>NUCLEOTIDE SEQUENCE [LARGE SCALE GENOMIC DNA]</scope>
    <source>
        <strain evidence="3">CFBP1156</strain>
    </source>
</reference>
<gene>
    <name evidence="2" type="primary">trbK</name>
    <name evidence="2" type="ORF">XhyaCFBP1156_18625</name>
</gene>
<proteinExistence type="predicted"/>
<dbReference type="Proteomes" id="UP000238261">
    <property type="component" value="Unassembled WGS sequence"/>
</dbReference>
<protein>
    <submittedName>
        <fullName evidence="2">Entry exclusion lipoprotein TrbK</fullName>
    </submittedName>
</protein>
<keyword evidence="1" id="KW-0732">Signal</keyword>
<dbReference type="EMBL" id="MDEG01000027">
    <property type="protein sequence ID" value="PPU95496.1"/>
    <property type="molecule type" value="Genomic_DNA"/>
</dbReference>
<dbReference type="OrthoDB" id="8969477at2"/>
<keyword evidence="3" id="KW-1185">Reference proteome</keyword>
<dbReference type="RefSeq" id="WP_031944010.1">
    <property type="nucleotide sequence ID" value="NZ_CP043477.1"/>
</dbReference>
<name>A0A2S7EQU8_9XANT</name>
<dbReference type="AlphaFoldDB" id="A0A2S7EQU8"/>
<keyword evidence="2" id="KW-0449">Lipoprotein</keyword>
<feature type="signal peptide" evidence="1">
    <location>
        <begin position="1"/>
        <end position="22"/>
    </location>
</feature>